<dbReference type="Pfam" id="PF12796">
    <property type="entry name" value="Ank_2"/>
    <property type="match status" value="3"/>
</dbReference>
<evidence type="ECO:0000259" key="4">
    <source>
        <dbReference type="Pfam" id="PF14420"/>
    </source>
</evidence>
<feature type="repeat" description="ANK" evidence="3">
    <location>
        <begin position="490"/>
        <end position="522"/>
    </location>
</feature>
<dbReference type="OrthoDB" id="539213at2759"/>
<reference evidence="5" key="1">
    <citation type="submission" date="2021-03" db="EMBL/GenBank/DDBJ databases">
        <authorList>
            <person name="Tagirdzhanova G."/>
        </authorList>
    </citation>
    <scope>NUCLEOTIDE SEQUENCE</scope>
</reference>
<dbReference type="EMBL" id="CAJPDS010000166">
    <property type="protein sequence ID" value="CAF9940873.1"/>
    <property type="molecule type" value="Genomic_DNA"/>
</dbReference>
<keyword evidence="1" id="KW-0677">Repeat</keyword>
<dbReference type="SUPFAM" id="SSF48403">
    <property type="entry name" value="Ankyrin repeat"/>
    <property type="match status" value="3"/>
</dbReference>
<gene>
    <name evidence="5" type="ORF">HETSPECPRED_002664</name>
</gene>
<keyword evidence="6" id="KW-1185">Reference proteome</keyword>
<dbReference type="SMART" id="SM00248">
    <property type="entry name" value="ANK"/>
    <property type="match status" value="15"/>
</dbReference>
<feature type="repeat" description="ANK" evidence="3">
    <location>
        <begin position="941"/>
        <end position="973"/>
    </location>
</feature>
<dbReference type="Pfam" id="PF14420">
    <property type="entry name" value="Clr5"/>
    <property type="match status" value="1"/>
</dbReference>
<evidence type="ECO:0000313" key="5">
    <source>
        <dbReference type="EMBL" id="CAF9940873.1"/>
    </source>
</evidence>
<dbReference type="PANTHER" id="PTHR24198">
    <property type="entry name" value="ANKYRIN REPEAT AND PROTEIN KINASE DOMAIN-CONTAINING PROTEIN"/>
    <property type="match status" value="1"/>
</dbReference>
<dbReference type="Proteomes" id="UP000664521">
    <property type="component" value="Unassembled WGS sequence"/>
</dbReference>
<dbReference type="PROSITE" id="PS50088">
    <property type="entry name" value="ANK_REPEAT"/>
    <property type="match status" value="7"/>
</dbReference>
<feature type="repeat" description="ANK" evidence="3">
    <location>
        <begin position="313"/>
        <end position="345"/>
    </location>
</feature>
<evidence type="ECO:0000256" key="1">
    <source>
        <dbReference type="ARBA" id="ARBA00022737"/>
    </source>
</evidence>
<feature type="repeat" description="ANK" evidence="3">
    <location>
        <begin position="976"/>
        <end position="1008"/>
    </location>
</feature>
<protein>
    <recommendedName>
        <fullName evidence="4">Clr5 domain-containing protein</fullName>
    </recommendedName>
</protein>
<evidence type="ECO:0000256" key="3">
    <source>
        <dbReference type="PROSITE-ProRule" id="PRU00023"/>
    </source>
</evidence>
<dbReference type="InterPro" id="IPR025676">
    <property type="entry name" value="Clr5_dom"/>
</dbReference>
<feature type="repeat" description="ANK" evidence="3">
    <location>
        <begin position="716"/>
        <end position="748"/>
    </location>
</feature>
<dbReference type="PANTHER" id="PTHR24198:SF165">
    <property type="entry name" value="ANKYRIN REPEAT-CONTAINING PROTEIN-RELATED"/>
    <property type="match status" value="1"/>
</dbReference>
<dbReference type="AlphaFoldDB" id="A0A8H3J527"/>
<feature type="repeat" description="ANK" evidence="3">
    <location>
        <begin position="906"/>
        <end position="938"/>
    </location>
</feature>
<proteinExistence type="predicted"/>
<accession>A0A8H3J527</accession>
<evidence type="ECO:0000256" key="2">
    <source>
        <dbReference type="ARBA" id="ARBA00023043"/>
    </source>
</evidence>
<evidence type="ECO:0000313" key="6">
    <source>
        <dbReference type="Proteomes" id="UP000664521"/>
    </source>
</evidence>
<dbReference type="InterPro" id="IPR002110">
    <property type="entry name" value="Ankyrin_rpt"/>
</dbReference>
<name>A0A8H3J527_9LECA</name>
<keyword evidence="2 3" id="KW-0040">ANK repeat</keyword>
<comment type="caution">
    <text evidence="5">The sequence shown here is derived from an EMBL/GenBank/DDBJ whole genome shotgun (WGS) entry which is preliminary data.</text>
</comment>
<organism evidence="5 6">
    <name type="scientific">Heterodermia speciosa</name>
    <dbReference type="NCBI Taxonomy" id="116794"/>
    <lineage>
        <taxon>Eukaryota</taxon>
        <taxon>Fungi</taxon>
        <taxon>Dikarya</taxon>
        <taxon>Ascomycota</taxon>
        <taxon>Pezizomycotina</taxon>
        <taxon>Lecanoromycetes</taxon>
        <taxon>OSLEUM clade</taxon>
        <taxon>Lecanoromycetidae</taxon>
        <taxon>Caliciales</taxon>
        <taxon>Physciaceae</taxon>
        <taxon>Heterodermia</taxon>
    </lineage>
</organism>
<feature type="repeat" description="ANK" evidence="3">
    <location>
        <begin position="653"/>
        <end position="685"/>
    </location>
</feature>
<dbReference type="InterPro" id="IPR036770">
    <property type="entry name" value="Ankyrin_rpt-contain_sf"/>
</dbReference>
<dbReference type="Gene3D" id="1.25.40.20">
    <property type="entry name" value="Ankyrin repeat-containing domain"/>
    <property type="match status" value="4"/>
</dbReference>
<sequence>MASAIAKRPSDHDWEDKRDLLESLYAKRSMRDVMDHMKVHFGWDAKKNQYEKWLNRNWKLQKNADSAKWMSIVPYVCELRRQHKDAEVWIDGKKKSSTSIDKETRRQLSARPELATATPGRLPTGVIIKEYFYSPMPLITTELPFHIFEKHLQRSLPPFAERYLKWGQTVSTIGHQIAEPGSWIADGSIEKALQLVVPGGPSAEDDVDFSLINPGALFASPLHRNILFSIANNFAGIGSFPKQQVISFLQRETSEVLYRMIRSAPHYYATQAIALNLFRAAIEVGNDMIVDFLLKEDLPDITVNGFICSYRGNKYTPVERAAGLQHTNLVKVLLEHGADINLSDSRSDSHGAFDCAVSHMGYKGMTDRLLELDPELVKVLVYAGARIESHTLDGLLNCDSKGDFTRLLISVQAAENPQKWSEQGHFHTIFKYQSHQVCSDTLDIMLKHKVDLNYQVQHRYLKLQSRVIDLVAERGGLLLMQRLLDEGVRQTGDTLPCAIESGNEDLVRLLLQHGGDVNSMGELRISPLAATIRLQHDSMSDIIAGFTDPFTFSNREMFQSAWNAASKVGDLKWIKELIHIGGDVSAFDLGSALTIAVQNGKREVALALIDAGADTKIHEYPDRSVLSEALLHQDSVLVHALLNADADPTSDGMKQSTIDLAVEWGDIEIVKAMIRAGADVNAGQALNTAVEKEDYGLCDLLLKANYDVNNPQARRFGRTALCEAVVTADVAMVEYVLAQGADVHDPDALAIASQQNRQIFEILLDEHHARYPKGRPGWGSEVLYSAIESADFGLFEMLLDRGANANSCGLRPYPRTSSGLPSPFGSAIYEQRATDLKFVEYLLREQRRTGCTPESIVSNTAHLNVRNAPREMVTAFLAAIETKSRPMIDLLLRFCADVNFPATYGVKRTPLQRATELGSMEIIELLLDKGANVNSPAAQRGGGTALQFAAMGGYIPIACRLLELGAEVDAPASKVNGRTALEGAAWMGRLDMVTVLLKAGAAQRGTDHGQIARAIKFAEENGHSYICHQLTKYQQTKTLSSAQDSFEEFIDYDMSAPNSFEELL</sequence>
<feature type="domain" description="Clr5" evidence="4">
    <location>
        <begin position="10"/>
        <end position="62"/>
    </location>
</feature>
<dbReference type="PROSITE" id="PS50297">
    <property type="entry name" value="ANK_REP_REGION"/>
    <property type="match status" value="5"/>
</dbReference>
<dbReference type="Pfam" id="PF00023">
    <property type="entry name" value="Ank"/>
    <property type="match status" value="2"/>
</dbReference>